<evidence type="ECO:0000313" key="3">
    <source>
        <dbReference type="EMBL" id="MEV4288900.1"/>
    </source>
</evidence>
<sequence length="648" mass="71805">MEVVLFRASQDGRAVPVSGGDPVDMTAPDPPDEDVLRRLLAAAVPLTASADIPEEVVQAVAVTPVPALFRSSPWLYEHRALLLAGERCTVGGHTLRYREDLGFLLEGAEEESPLGSPSSFDLLTQPWIPVVGLDGRATAKGLADVIAEAHTIRRIAAEAPTMTAALHRLLLAVFHRAYGPPNEKVWQDLWEAEKIPAGPLGRYLERYRDRFDLFHPEVPFMQCVELRSLTPATAAKLVPYRAVGNNVTLFDHTTSADTVVLTPQEAARWLVTLQAFDPGGMKTPYEKDKSSERAPCNWFGVVLVEGRNLKETILLNALVYLPDYEKPRMTTPDDRPVWEEPTGPSPRPDKRTVRGWTDLLTWPSRRVLLSTTGSGTSRVVDGVVITPGTRLDAQLPDEELMAAFRRPTDAKGRFKREAPMLPVRLNPLRGIWRHSIELLLTDVWQEGVNRQRPAALDQIAELAGNKYIPANAVYTLRVFGQHLDSKATVIETWLEEEVPAPVPLLRARDESLGALIGCAISLADEAGSGLRSFQAEYRREFRDQPVSDIDRGYWPRLSRPFGAFLVDLGRARAVGRSEESATRAWGRYVIETAMAAANRWVAGSPAEGRAMIVLGKHHAVFEARLRKAERVFQAQIKAYTAGSEQLDV</sequence>
<dbReference type="InterPro" id="IPR013381">
    <property type="entry name" value="CRISPR-assoc_prot_Cse1"/>
</dbReference>
<organism evidence="3 4">
    <name type="scientific">Nonomuraea bangladeshensis</name>
    <dbReference type="NCBI Taxonomy" id="404385"/>
    <lineage>
        <taxon>Bacteria</taxon>
        <taxon>Bacillati</taxon>
        <taxon>Actinomycetota</taxon>
        <taxon>Actinomycetes</taxon>
        <taxon>Streptosporangiales</taxon>
        <taxon>Streptosporangiaceae</taxon>
        <taxon>Nonomuraea</taxon>
    </lineage>
</organism>
<dbReference type="Pfam" id="PF09481">
    <property type="entry name" value="CRISPR_Cse1"/>
    <property type="match status" value="1"/>
</dbReference>
<dbReference type="EMBL" id="JBFARM010000007">
    <property type="protein sequence ID" value="MEV4288900.1"/>
    <property type="molecule type" value="Genomic_DNA"/>
</dbReference>
<accession>A0ABV3H8Q1</accession>
<feature type="compositionally biased region" description="Basic and acidic residues" evidence="1">
    <location>
        <begin position="329"/>
        <end position="338"/>
    </location>
</feature>
<dbReference type="Gene3D" id="1.10.132.100">
    <property type="match status" value="1"/>
</dbReference>
<dbReference type="Proteomes" id="UP001552427">
    <property type="component" value="Unassembled WGS sequence"/>
</dbReference>
<gene>
    <name evidence="3" type="primary">casA</name>
    <name evidence="3" type="synonym">cse1</name>
    <name evidence="3" type="ORF">AB0K40_25615</name>
</gene>
<evidence type="ECO:0000259" key="2">
    <source>
        <dbReference type="Pfam" id="PF18395"/>
    </source>
</evidence>
<evidence type="ECO:0000256" key="1">
    <source>
        <dbReference type="SAM" id="MobiDB-lite"/>
    </source>
</evidence>
<dbReference type="InterPro" id="IPR041372">
    <property type="entry name" value="Cas3_C"/>
</dbReference>
<comment type="caution">
    <text evidence="3">The sequence shown here is derived from an EMBL/GenBank/DDBJ whole genome shotgun (WGS) entry which is preliminary data.</text>
</comment>
<dbReference type="Pfam" id="PF18395">
    <property type="entry name" value="Cas3_C"/>
    <property type="match status" value="1"/>
</dbReference>
<evidence type="ECO:0000313" key="4">
    <source>
        <dbReference type="Proteomes" id="UP001552427"/>
    </source>
</evidence>
<keyword evidence="4" id="KW-1185">Reference proteome</keyword>
<name>A0ABV3H8Q1_9ACTN</name>
<feature type="region of interest" description="Disordered" evidence="1">
    <location>
        <begin position="329"/>
        <end position="352"/>
    </location>
</feature>
<dbReference type="RefSeq" id="WP_364454314.1">
    <property type="nucleotide sequence ID" value="NZ_JBFARM010000007.1"/>
</dbReference>
<protein>
    <submittedName>
        <fullName evidence="3">Type I-E CRISPR-associated protein Cse1/CasA</fullName>
    </submittedName>
</protein>
<feature type="domain" description="Cas3 C-terminal" evidence="2">
    <location>
        <begin position="2"/>
        <end position="102"/>
    </location>
</feature>
<reference evidence="3 4" key="1">
    <citation type="submission" date="2024-06" db="EMBL/GenBank/DDBJ databases">
        <title>The Natural Products Discovery Center: Release of the First 8490 Sequenced Strains for Exploring Actinobacteria Biosynthetic Diversity.</title>
        <authorList>
            <person name="Kalkreuter E."/>
            <person name="Kautsar S.A."/>
            <person name="Yang D."/>
            <person name="Bader C.D."/>
            <person name="Teijaro C.N."/>
            <person name="Fluegel L."/>
            <person name="Davis C.M."/>
            <person name="Simpson J.R."/>
            <person name="Lauterbach L."/>
            <person name="Steele A.D."/>
            <person name="Gui C."/>
            <person name="Meng S."/>
            <person name="Li G."/>
            <person name="Viehrig K."/>
            <person name="Ye F."/>
            <person name="Su P."/>
            <person name="Kiefer A.F."/>
            <person name="Nichols A."/>
            <person name="Cepeda A.J."/>
            <person name="Yan W."/>
            <person name="Fan B."/>
            <person name="Jiang Y."/>
            <person name="Adhikari A."/>
            <person name="Zheng C.-J."/>
            <person name="Schuster L."/>
            <person name="Cowan T.M."/>
            <person name="Smanski M.J."/>
            <person name="Chevrette M.G."/>
            <person name="De Carvalho L.P.S."/>
            <person name="Shen B."/>
        </authorList>
    </citation>
    <scope>NUCLEOTIDE SEQUENCE [LARGE SCALE GENOMIC DNA]</scope>
    <source>
        <strain evidence="3 4">NPDC049574</strain>
    </source>
</reference>
<dbReference type="CDD" id="cd09729">
    <property type="entry name" value="Cse1_I-E"/>
    <property type="match status" value="1"/>
</dbReference>
<proteinExistence type="predicted"/>
<dbReference type="NCBIfam" id="TIGR02547">
    <property type="entry name" value="casA_cse1"/>
    <property type="match status" value="1"/>
</dbReference>